<comment type="caution">
    <text evidence="8">The sequence shown here is derived from an EMBL/GenBank/DDBJ whole genome shotgun (WGS) entry which is preliminary data.</text>
</comment>
<dbReference type="InterPro" id="IPR050890">
    <property type="entry name" value="PTS_EIIA_component"/>
</dbReference>
<protein>
    <submittedName>
        <fullName evidence="8">PTS system, glucose subfamily, IIA component</fullName>
    </submittedName>
</protein>
<keyword evidence="9" id="KW-1185">Reference proteome</keyword>
<dbReference type="Gene3D" id="2.70.70.10">
    <property type="entry name" value="Glucose Permease (Domain IIA)"/>
    <property type="match status" value="1"/>
</dbReference>
<dbReference type="PANTHER" id="PTHR45008:SF1">
    <property type="entry name" value="PTS SYSTEM GLUCOSE-SPECIFIC EIIA COMPONENT"/>
    <property type="match status" value="1"/>
</dbReference>
<dbReference type="AlphaFoldDB" id="A0A9W5RDY8"/>
<evidence type="ECO:0000256" key="3">
    <source>
        <dbReference type="ARBA" id="ARBA00022597"/>
    </source>
</evidence>
<evidence type="ECO:0000256" key="2">
    <source>
        <dbReference type="ARBA" id="ARBA00022448"/>
    </source>
</evidence>
<evidence type="ECO:0000256" key="5">
    <source>
        <dbReference type="ARBA" id="ARBA00022683"/>
    </source>
</evidence>
<dbReference type="PROSITE" id="PS51093">
    <property type="entry name" value="PTS_EIIA_TYPE_1"/>
    <property type="match status" value="1"/>
</dbReference>
<dbReference type="NCBIfam" id="TIGR00830">
    <property type="entry name" value="PTBA"/>
    <property type="match status" value="1"/>
</dbReference>
<name>A0A9W5RDY8_9ACTO</name>
<dbReference type="InterPro" id="IPR001127">
    <property type="entry name" value="PTS_EIIA_1_perm"/>
</dbReference>
<dbReference type="Pfam" id="PF00358">
    <property type="entry name" value="PTS_EIIA_1"/>
    <property type="match status" value="1"/>
</dbReference>
<dbReference type="GO" id="GO:0009401">
    <property type="term" value="P:phosphoenolpyruvate-dependent sugar phosphotransferase system"/>
    <property type="evidence" value="ECO:0007669"/>
    <property type="project" value="UniProtKB-KW"/>
</dbReference>
<dbReference type="RefSeq" id="WP_016443815.1">
    <property type="nucleotide sequence ID" value="NZ_KE150266.1"/>
</dbReference>
<keyword evidence="5" id="KW-0598">Phosphotransferase system</keyword>
<evidence type="ECO:0000313" key="9">
    <source>
        <dbReference type="Proteomes" id="UP000014387"/>
    </source>
</evidence>
<evidence type="ECO:0000259" key="7">
    <source>
        <dbReference type="PROSITE" id="PS51093"/>
    </source>
</evidence>
<evidence type="ECO:0000256" key="1">
    <source>
        <dbReference type="ARBA" id="ARBA00004496"/>
    </source>
</evidence>
<dbReference type="GO" id="GO:0005737">
    <property type="term" value="C:cytoplasm"/>
    <property type="evidence" value="ECO:0007669"/>
    <property type="project" value="UniProtKB-SubCell"/>
</dbReference>
<reference evidence="8 9" key="1">
    <citation type="submission" date="2013-05" db="EMBL/GenBank/DDBJ databases">
        <title>The Genome Sequence of Actinomyces europaeus ACS-120-V-COL10B.</title>
        <authorList>
            <consortium name="The Broad Institute Genomics Platform"/>
            <person name="Earl A."/>
            <person name="Ward D."/>
            <person name="Feldgarden M."/>
            <person name="Gevers D."/>
            <person name="Saerens B."/>
            <person name="Vaneechoutte M."/>
            <person name="Walker B."/>
            <person name="Young S."/>
            <person name="Zeng Q."/>
            <person name="Gargeya S."/>
            <person name="Fitzgerald M."/>
            <person name="Haas B."/>
            <person name="Abouelleil A."/>
            <person name="Allen A.W."/>
            <person name="Alvarado L."/>
            <person name="Arachchi H.M."/>
            <person name="Berlin A.M."/>
            <person name="Chapman S.B."/>
            <person name="Gainer-Dewar J."/>
            <person name="Goldberg J."/>
            <person name="Griggs A."/>
            <person name="Gujja S."/>
            <person name="Hansen M."/>
            <person name="Howarth C."/>
            <person name="Imamovic A."/>
            <person name="Ireland A."/>
            <person name="Larimer J."/>
            <person name="McCowan C."/>
            <person name="Murphy C."/>
            <person name="Pearson M."/>
            <person name="Poon T.W."/>
            <person name="Priest M."/>
            <person name="Roberts A."/>
            <person name="Saif S."/>
            <person name="Shea T."/>
            <person name="Sisk P."/>
            <person name="Sykes S."/>
            <person name="Wortman J."/>
            <person name="Nusbaum C."/>
            <person name="Birren B."/>
        </authorList>
    </citation>
    <scope>NUCLEOTIDE SEQUENCE [LARGE SCALE GENOMIC DNA]</scope>
    <source>
        <strain evidence="8 9">ACS-120-V-Col10b</strain>
    </source>
</reference>
<keyword evidence="6" id="KW-0418">Kinase</keyword>
<dbReference type="PANTHER" id="PTHR45008">
    <property type="entry name" value="PTS SYSTEM GLUCOSE-SPECIFIC EIIA COMPONENT"/>
    <property type="match status" value="1"/>
</dbReference>
<evidence type="ECO:0000313" key="8">
    <source>
        <dbReference type="EMBL" id="EPD30703.1"/>
    </source>
</evidence>
<dbReference type="InterPro" id="IPR011055">
    <property type="entry name" value="Dup_hybrid_motif"/>
</dbReference>
<keyword evidence="4" id="KW-0808">Transferase</keyword>
<evidence type="ECO:0000256" key="6">
    <source>
        <dbReference type="ARBA" id="ARBA00022777"/>
    </source>
</evidence>
<feature type="domain" description="PTS EIIA type-1" evidence="7">
    <location>
        <begin position="20"/>
        <end position="125"/>
    </location>
</feature>
<dbReference type="OrthoDB" id="9797715at2"/>
<dbReference type="GO" id="GO:0016301">
    <property type="term" value="F:kinase activity"/>
    <property type="evidence" value="ECO:0007669"/>
    <property type="project" value="UniProtKB-KW"/>
</dbReference>
<accession>A0A9W5RDY8</accession>
<evidence type="ECO:0000256" key="4">
    <source>
        <dbReference type="ARBA" id="ARBA00022679"/>
    </source>
</evidence>
<gene>
    <name evidence="8" type="ORF">HMPREF9238_00453</name>
</gene>
<dbReference type="Proteomes" id="UP000014387">
    <property type="component" value="Unassembled WGS sequence"/>
</dbReference>
<dbReference type="EMBL" id="AGWN01000001">
    <property type="protein sequence ID" value="EPD30703.1"/>
    <property type="molecule type" value="Genomic_DNA"/>
</dbReference>
<dbReference type="PROSITE" id="PS00371">
    <property type="entry name" value="PTS_EIIA_TYPE_1_HIS"/>
    <property type="match status" value="1"/>
</dbReference>
<organism evidence="8 9">
    <name type="scientific">Gleimia europaea ACS-120-V-Col10b</name>
    <dbReference type="NCBI Taxonomy" id="883069"/>
    <lineage>
        <taxon>Bacteria</taxon>
        <taxon>Bacillati</taxon>
        <taxon>Actinomycetota</taxon>
        <taxon>Actinomycetes</taxon>
        <taxon>Actinomycetales</taxon>
        <taxon>Actinomycetaceae</taxon>
        <taxon>Gleimia</taxon>
    </lineage>
</organism>
<keyword evidence="3" id="KW-0762">Sugar transport</keyword>
<comment type="subcellular location">
    <subcellularLocation>
        <location evidence="1">Cytoplasm</location>
    </subcellularLocation>
</comment>
<proteinExistence type="predicted"/>
<dbReference type="SUPFAM" id="SSF51261">
    <property type="entry name" value="Duplicated hybrid motif"/>
    <property type="match status" value="1"/>
</dbReference>
<keyword evidence="2" id="KW-0813">Transport</keyword>
<sequence>MLEVCSPLSGTIIALEDVDDPVLAQGIVGSGLAVAPVEERWHDVVCPAPGKLLKVHPHAFIVFGRSGIGILVHLGIDTVKLRGKGFEVLKAEGETVHKGEAIVRWDSAVAKEAGLSTSVSVIACDLPQEMLTLHTSPGNKIAREDHLYTVKNG</sequence>